<name>A0AAD7EBF7_9AGAR</name>
<dbReference type="Proteomes" id="UP001218218">
    <property type="component" value="Unassembled WGS sequence"/>
</dbReference>
<feature type="compositionally biased region" description="Acidic residues" evidence="1">
    <location>
        <begin position="536"/>
        <end position="546"/>
    </location>
</feature>
<accession>A0AAD7EBF7</accession>
<feature type="compositionally biased region" description="Low complexity" evidence="1">
    <location>
        <begin position="443"/>
        <end position="453"/>
    </location>
</feature>
<feature type="region of interest" description="Disordered" evidence="1">
    <location>
        <begin position="1"/>
        <end position="366"/>
    </location>
</feature>
<gene>
    <name evidence="2" type="ORF">DFH08DRAFT_823638</name>
</gene>
<protein>
    <submittedName>
        <fullName evidence="2">Uncharacterized protein</fullName>
    </submittedName>
</protein>
<reference evidence="2" key="1">
    <citation type="submission" date="2023-03" db="EMBL/GenBank/DDBJ databases">
        <title>Massive genome expansion in bonnet fungi (Mycena s.s.) driven by repeated elements and novel gene families across ecological guilds.</title>
        <authorList>
            <consortium name="Lawrence Berkeley National Laboratory"/>
            <person name="Harder C.B."/>
            <person name="Miyauchi S."/>
            <person name="Viragh M."/>
            <person name="Kuo A."/>
            <person name="Thoen E."/>
            <person name="Andreopoulos B."/>
            <person name="Lu D."/>
            <person name="Skrede I."/>
            <person name="Drula E."/>
            <person name="Henrissat B."/>
            <person name="Morin E."/>
            <person name="Kohler A."/>
            <person name="Barry K."/>
            <person name="LaButti K."/>
            <person name="Morin E."/>
            <person name="Salamov A."/>
            <person name="Lipzen A."/>
            <person name="Mereny Z."/>
            <person name="Hegedus B."/>
            <person name="Baldrian P."/>
            <person name="Stursova M."/>
            <person name="Weitz H."/>
            <person name="Taylor A."/>
            <person name="Grigoriev I.V."/>
            <person name="Nagy L.G."/>
            <person name="Martin F."/>
            <person name="Kauserud H."/>
        </authorList>
    </citation>
    <scope>NUCLEOTIDE SEQUENCE</scope>
    <source>
        <strain evidence="2">CBHHK002</strain>
    </source>
</reference>
<organism evidence="2 3">
    <name type="scientific">Mycena albidolilacea</name>
    <dbReference type="NCBI Taxonomy" id="1033008"/>
    <lineage>
        <taxon>Eukaryota</taxon>
        <taxon>Fungi</taxon>
        <taxon>Dikarya</taxon>
        <taxon>Basidiomycota</taxon>
        <taxon>Agaricomycotina</taxon>
        <taxon>Agaricomycetes</taxon>
        <taxon>Agaricomycetidae</taxon>
        <taxon>Agaricales</taxon>
        <taxon>Marasmiineae</taxon>
        <taxon>Mycenaceae</taxon>
        <taxon>Mycena</taxon>
    </lineage>
</organism>
<feature type="region of interest" description="Disordered" evidence="1">
    <location>
        <begin position="433"/>
        <end position="546"/>
    </location>
</feature>
<feature type="compositionally biased region" description="Basic residues" evidence="1">
    <location>
        <begin position="520"/>
        <end position="531"/>
    </location>
</feature>
<feature type="compositionally biased region" description="Acidic residues" evidence="1">
    <location>
        <begin position="106"/>
        <end position="117"/>
    </location>
</feature>
<feature type="compositionally biased region" description="Low complexity" evidence="1">
    <location>
        <begin position="1"/>
        <end position="19"/>
    </location>
</feature>
<feature type="compositionally biased region" description="Acidic residues" evidence="1">
    <location>
        <begin position="284"/>
        <end position="322"/>
    </location>
</feature>
<evidence type="ECO:0000313" key="2">
    <source>
        <dbReference type="EMBL" id="KAJ7309217.1"/>
    </source>
</evidence>
<feature type="compositionally biased region" description="Basic and acidic residues" evidence="1">
    <location>
        <begin position="170"/>
        <end position="209"/>
    </location>
</feature>
<feature type="compositionally biased region" description="Basic and acidic residues" evidence="1">
    <location>
        <begin position="323"/>
        <end position="337"/>
    </location>
</feature>
<comment type="caution">
    <text evidence="2">The sequence shown here is derived from an EMBL/GenBank/DDBJ whole genome shotgun (WGS) entry which is preliminary data.</text>
</comment>
<feature type="compositionally biased region" description="Basic and acidic residues" evidence="1">
    <location>
        <begin position="488"/>
        <end position="498"/>
    </location>
</feature>
<evidence type="ECO:0000256" key="1">
    <source>
        <dbReference type="SAM" id="MobiDB-lite"/>
    </source>
</evidence>
<feature type="compositionally biased region" description="Polar residues" evidence="1">
    <location>
        <begin position="131"/>
        <end position="144"/>
    </location>
</feature>
<keyword evidence="3" id="KW-1185">Reference proteome</keyword>
<feature type="compositionally biased region" description="Polar residues" evidence="1">
    <location>
        <begin position="220"/>
        <end position="232"/>
    </location>
</feature>
<sequence length="546" mass="56942">MRRSKTSPSTTLSATAAKAQNTVGFGTMPPRYPITGRPALPMNSPLRRSTRSTAPAPAKPKRGAKAKAAAPAAPSPPPPVATLPGSSKTRASKRRATAKKPTTPESESESESEELPLDELMSIPTGEEVDLSSTLPSGTTNKGGNDTPDDRARSVSPTTANEDAAADEERDAHGAASEGEHVPSPPHENEHTASPHPENERATSPHSENECTVSPHPENEGSTSPRSENECTASPRPENERSPPPHPKSPSTAATSATEEHCKSPSPSTTDKGLASGDGGDAGADAEPDHQDDDDDSGSNEDSDKDSDKDDDEDDSNSDDDSGEHNPRGQSYRDRHPGAPVQPPKHSRAGKGKSTAEQNTAVLRGKEMKAARKILDEKVGEFEDLLEARAAELSEQLNIPLPEVHGGAQVQRVLGEGLEADEGDEHCHRSAEFVATDDDEPEGSTASGNTVAGGSSGTGGSSGVAGGGTGGNVVAGGSTGPGTSSWEHMQEKRVKDLKAAAAAKQRMEAEIAADIASGKLKPKVKRKRQPKSAKEIDEDDYDEDSS</sequence>
<proteinExistence type="predicted"/>
<dbReference type="AlphaFoldDB" id="A0AAD7EBF7"/>
<feature type="compositionally biased region" description="Gly residues" evidence="1">
    <location>
        <begin position="454"/>
        <end position="480"/>
    </location>
</feature>
<evidence type="ECO:0000313" key="3">
    <source>
        <dbReference type="Proteomes" id="UP001218218"/>
    </source>
</evidence>
<dbReference type="EMBL" id="JARIHO010000083">
    <property type="protein sequence ID" value="KAJ7309217.1"/>
    <property type="molecule type" value="Genomic_DNA"/>
</dbReference>